<reference evidence="2 3" key="1">
    <citation type="submission" date="2019-07" db="EMBL/GenBank/DDBJ databases">
        <title>Flavobacterium sp. nov., isolated from glacier ice.</title>
        <authorList>
            <person name="Liu Q."/>
            <person name="Xin Y.-H."/>
        </authorList>
    </citation>
    <scope>NUCLEOTIDE SEQUENCE [LARGE SCALE GENOMIC DNA]</scope>
    <source>
        <strain evidence="2 3">ZT4R6</strain>
    </source>
</reference>
<organism evidence="2 3">
    <name type="scientific">Flavobacterium zepuense</name>
    <dbReference type="NCBI Taxonomy" id="2593302"/>
    <lineage>
        <taxon>Bacteria</taxon>
        <taxon>Pseudomonadati</taxon>
        <taxon>Bacteroidota</taxon>
        <taxon>Flavobacteriia</taxon>
        <taxon>Flavobacteriales</taxon>
        <taxon>Flavobacteriaceae</taxon>
        <taxon>Flavobacterium</taxon>
    </lineage>
</organism>
<dbReference type="AlphaFoldDB" id="A0A552VA80"/>
<evidence type="ECO:0000313" key="2">
    <source>
        <dbReference type="EMBL" id="TRW27383.1"/>
    </source>
</evidence>
<keyword evidence="3" id="KW-1185">Reference proteome</keyword>
<accession>A0A552VA80</accession>
<dbReference type="Proteomes" id="UP000320643">
    <property type="component" value="Unassembled WGS sequence"/>
</dbReference>
<feature type="transmembrane region" description="Helical" evidence="1">
    <location>
        <begin position="39"/>
        <end position="57"/>
    </location>
</feature>
<comment type="caution">
    <text evidence="2">The sequence shown here is derived from an EMBL/GenBank/DDBJ whole genome shotgun (WGS) entry which is preliminary data.</text>
</comment>
<dbReference type="EMBL" id="VJVZ01000001">
    <property type="protein sequence ID" value="TRW27383.1"/>
    <property type="molecule type" value="Genomic_DNA"/>
</dbReference>
<proteinExistence type="predicted"/>
<keyword evidence="1" id="KW-1133">Transmembrane helix</keyword>
<protein>
    <recommendedName>
        <fullName evidence="4">Gliding motility protein GldL</fullName>
    </recommendedName>
</protein>
<evidence type="ECO:0008006" key="4">
    <source>
        <dbReference type="Google" id="ProtNLM"/>
    </source>
</evidence>
<evidence type="ECO:0000256" key="1">
    <source>
        <dbReference type="SAM" id="Phobius"/>
    </source>
</evidence>
<keyword evidence="1" id="KW-0472">Membrane</keyword>
<sequence>MKGKLKYIALAIAVFGVFSFVAGNVFKLMHWPYASEIKILSYLLLILAALLTFICLFKANRQTQ</sequence>
<dbReference type="OrthoDB" id="799967at2"/>
<dbReference type="RefSeq" id="WP_143371609.1">
    <property type="nucleotide sequence ID" value="NZ_VJVZ01000001.1"/>
</dbReference>
<keyword evidence="1" id="KW-0812">Transmembrane</keyword>
<evidence type="ECO:0000313" key="3">
    <source>
        <dbReference type="Proteomes" id="UP000320643"/>
    </source>
</evidence>
<name>A0A552VA80_9FLAO</name>
<gene>
    <name evidence="2" type="ORF">FMM05_01725</name>
</gene>